<organism evidence="3 4">
    <name type="scientific">Peronospora belbahrii</name>
    <dbReference type="NCBI Taxonomy" id="622444"/>
    <lineage>
        <taxon>Eukaryota</taxon>
        <taxon>Sar</taxon>
        <taxon>Stramenopiles</taxon>
        <taxon>Oomycota</taxon>
        <taxon>Peronosporomycetes</taxon>
        <taxon>Peronosporales</taxon>
        <taxon>Peronosporaceae</taxon>
        <taxon>Peronospora</taxon>
    </lineage>
</organism>
<gene>
    <name evidence="3" type="ORF">PBS003_LOCUS3328</name>
</gene>
<evidence type="ECO:0000256" key="1">
    <source>
        <dbReference type="SAM" id="MobiDB-lite"/>
    </source>
</evidence>
<dbReference type="EMBL" id="CAKKTJ010000157">
    <property type="protein sequence ID" value="CAH0476553.1"/>
    <property type="molecule type" value="Genomic_DNA"/>
</dbReference>
<name>A0AAU9KUK9_9STRA</name>
<dbReference type="AlphaFoldDB" id="A0AAU9KUK9"/>
<reference evidence="3" key="1">
    <citation type="submission" date="2021-11" db="EMBL/GenBank/DDBJ databases">
        <authorList>
            <person name="Islam A."/>
            <person name="Islam S."/>
            <person name="Flora M.S."/>
            <person name="Rahman M."/>
            <person name="Ziaur R.M."/>
            <person name="Epstein J.H."/>
            <person name="Hassan M."/>
            <person name="Klassen M."/>
            <person name="Woodard K."/>
            <person name="Webb A."/>
            <person name="Webby R.J."/>
            <person name="El Zowalaty M.E."/>
        </authorList>
    </citation>
    <scope>NUCLEOTIDE SEQUENCE</scope>
    <source>
        <strain evidence="3">Pbs3</strain>
    </source>
</reference>
<feature type="compositionally biased region" description="Polar residues" evidence="1">
    <location>
        <begin position="238"/>
        <end position="250"/>
    </location>
</feature>
<sequence>MIDLMEENRSGRLHFAQTVAIPSAEYFLGLICSPPYGRQAVPKLNPFLHIFHKMKINYLAHGSAHSMQFNYERLVPVILMICLEYLIQLGTSTTLNKERDDLTSASSYLFVSQNQIHSKTRFLSETRGAIHSFMRLTVFLAFLVVTLVVNCSSFVSAERNANDDNFAELNKVNALREERGPETAAAEAAAEAAAVLRNGEVTFKAENLAVTQAVTRINEVGEEEKKAKNTIMNAINAESQSNSKFSQQKGTPIAENAATVDKDVATAGDRSKAGPIVKGHEDTNPQTSHSIASTQNEPKAEIPHATHDETNANTPHATHKEPNAETPQAVTSAHNEPGDTHLGKNPKETTTAKDLLDIPIEDQKLLNKFMIDLNLIKKADRGELDKLLVKTLKSASSFVTKNMMIAIAAGVLGIATVYTLFQHVK</sequence>
<feature type="compositionally biased region" description="Basic and acidic residues" evidence="1">
    <location>
        <begin position="260"/>
        <end position="283"/>
    </location>
</feature>
<evidence type="ECO:0000256" key="2">
    <source>
        <dbReference type="SAM" id="Phobius"/>
    </source>
</evidence>
<feature type="compositionally biased region" description="Basic and acidic residues" evidence="1">
    <location>
        <begin position="298"/>
        <end position="310"/>
    </location>
</feature>
<keyword evidence="2" id="KW-0812">Transmembrane</keyword>
<proteinExistence type="predicted"/>
<feature type="transmembrane region" description="Helical" evidence="2">
    <location>
        <begin position="403"/>
        <end position="421"/>
    </location>
</feature>
<feature type="region of interest" description="Disordered" evidence="1">
    <location>
        <begin position="238"/>
        <end position="347"/>
    </location>
</feature>
<evidence type="ECO:0000313" key="3">
    <source>
        <dbReference type="EMBL" id="CAH0476553.1"/>
    </source>
</evidence>
<feature type="compositionally biased region" description="Polar residues" evidence="1">
    <location>
        <begin position="284"/>
        <end position="297"/>
    </location>
</feature>
<protein>
    <submittedName>
        <fullName evidence="3">Uncharacterized protein</fullName>
    </submittedName>
</protein>
<comment type="caution">
    <text evidence="3">The sequence shown here is derived from an EMBL/GenBank/DDBJ whole genome shotgun (WGS) entry which is preliminary data.</text>
</comment>
<evidence type="ECO:0000313" key="4">
    <source>
        <dbReference type="Proteomes" id="UP001160483"/>
    </source>
</evidence>
<accession>A0AAU9KUK9</accession>
<keyword evidence="2" id="KW-1133">Transmembrane helix</keyword>
<feature type="compositionally biased region" description="Polar residues" evidence="1">
    <location>
        <begin position="325"/>
        <end position="334"/>
    </location>
</feature>
<keyword evidence="2" id="KW-0472">Membrane</keyword>
<dbReference type="Proteomes" id="UP001160483">
    <property type="component" value="Unassembled WGS sequence"/>
</dbReference>
<feature type="compositionally biased region" description="Basic and acidic residues" evidence="1">
    <location>
        <begin position="336"/>
        <end position="347"/>
    </location>
</feature>
<feature type="transmembrane region" description="Helical" evidence="2">
    <location>
        <begin position="136"/>
        <end position="155"/>
    </location>
</feature>